<protein>
    <submittedName>
        <fullName evidence="2">ECF transporter S component</fullName>
    </submittedName>
</protein>
<feature type="transmembrane region" description="Helical" evidence="1">
    <location>
        <begin position="96"/>
        <end position="117"/>
    </location>
</feature>
<feature type="transmembrane region" description="Helical" evidence="1">
    <location>
        <begin position="62"/>
        <end position="84"/>
    </location>
</feature>
<comment type="caution">
    <text evidence="2">The sequence shown here is derived from an EMBL/GenBank/DDBJ whole genome shotgun (WGS) entry which is preliminary data.</text>
</comment>
<proteinExistence type="predicted"/>
<dbReference type="Pfam" id="PF20221">
    <property type="entry name" value="DUF6580"/>
    <property type="match status" value="1"/>
</dbReference>
<keyword evidence="1" id="KW-1133">Transmembrane helix</keyword>
<evidence type="ECO:0000313" key="3">
    <source>
        <dbReference type="Proteomes" id="UP001277761"/>
    </source>
</evidence>
<dbReference type="RefSeq" id="WP_319952948.1">
    <property type="nucleotide sequence ID" value="NZ_JAXAVX010000001.1"/>
</dbReference>
<dbReference type="InterPro" id="IPR046487">
    <property type="entry name" value="DUF6580"/>
</dbReference>
<reference evidence="2 3" key="1">
    <citation type="submission" date="2023-11" db="EMBL/GenBank/DDBJ databases">
        <authorList>
            <person name="Xu M."/>
            <person name="Jiang T."/>
        </authorList>
    </citation>
    <scope>NUCLEOTIDE SEQUENCE [LARGE SCALE GENOMIC DNA]</scope>
    <source>
        <strain evidence="2 3">SD</strain>
    </source>
</reference>
<dbReference type="Proteomes" id="UP001277761">
    <property type="component" value="Unassembled WGS sequence"/>
</dbReference>
<accession>A0ABU4VG49</accession>
<dbReference type="Gene3D" id="1.10.1760.20">
    <property type="match status" value="1"/>
</dbReference>
<feature type="transmembrane region" description="Helical" evidence="1">
    <location>
        <begin position="124"/>
        <end position="149"/>
    </location>
</feature>
<organism evidence="2 3">
    <name type="scientific">Patulibacter brassicae</name>
    <dbReference type="NCBI Taxonomy" id="1705717"/>
    <lineage>
        <taxon>Bacteria</taxon>
        <taxon>Bacillati</taxon>
        <taxon>Actinomycetota</taxon>
        <taxon>Thermoleophilia</taxon>
        <taxon>Solirubrobacterales</taxon>
        <taxon>Patulibacteraceae</taxon>
        <taxon>Patulibacter</taxon>
    </lineage>
</organism>
<sequence>MSGWVLPALGVACGAVLLGLRWYERSRPSPRVLALVATLAALAAIGRVAFAPLPNVKPTTDIVLVAGFVLGPAPGFAVGAFAALTSNVLFGQGPWTPWQMLAWGLCGLIGAGLGAATRGRAGRWTLALTCAAAGLLFGLVMNLSTWLTFSGEPSDGLLLLLGTALPYDLAHAAGNLVLALLFGPAAIVALRRSARRRDGRFVAADAFDAEASCAPPSVSPAGAAR</sequence>
<gene>
    <name evidence="2" type="ORF">SK069_04300</name>
</gene>
<dbReference type="EMBL" id="JAXAVX010000001">
    <property type="protein sequence ID" value="MDX8150806.1"/>
    <property type="molecule type" value="Genomic_DNA"/>
</dbReference>
<evidence type="ECO:0000256" key="1">
    <source>
        <dbReference type="SAM" id="Phobius"/>
    </source>
</evidence>
<keyword evidence="1" id="KW-0472">Membrane</keyword>
<keyword evidence="3" id="KW-1185">Reference proteome</keyword>
<keyword evidence="1" id="KW-0812">Transmembrane</keyword>
<evidence type="ECO:0000313" key="2">
    <source>
        <dbReference type="EMBL" id="MDX8150806.1"/>
    </source>
</evidence>
<feature type="transmembrane region" description="Helical" evidence="1">
    <location>
        <begin position="169"/>
        <end position="190"/>
    </location>
</feature>
<name>A0ABU4VG49_9ACTN</name>
<feature type="transmembrane region" description="Helical" evidence="1">
    <location>
        <begin position="29"/>
        <end position="50"/>
    </location>
</feature>